<dbReference type="AlphaFoldDB" id="A0A8E0IB79"/>
<reference evidence="7 8" key="1">
    <citation type="journal article" date="2013" name="PLoS ONE">
        <title>Lactobacillus paracasei comparative genomics: towards species pan-genome definition and exploitation of diversity.</title>
        <authorList>
            <person name="Smokvina T."/>
            <person name="Wels M."/>
            <person name="Polka J."/>
            <person name="Chervaux C."/>
            <person name="Brisse S."/>
            <person name="Boekhorst J."/>
            <person name="van Hylckama Vlieg J.E."/>
            <person name="Siezen R.J."/>
        </authorList>
    </citation>
    <scope>NUCLEOTIDE SEQUENCE [LARGE SCALE GENOMIC DNA]</scope>
    <source>
        <strain evidence="7 8">Lpp22</strain>
    </source>
</reference>
<dbReference type="EC" id="1.2.4.4" evidence="4"/>
<evidence type="ECO:0000256" key="4">
    <source>
        <dbReference type="RuleBase" id="RU365014"/>
    </source>
</evidence>
<dbReference type="EMBL" id="ANMI01000069">
    <property type="protein sequence ID" value="EPC30822.1"/>
    <property type="molecule type" value="Genomic_DNA"/>
</dbReference>
<keyword evidence="3 4" id="KW-0786">Thiamine pyrophosphate</keyword>
<comment type="function">
    <text evidence="4">The branched-chain alpha-keto dehydrogenase complex catalyzes the overall conversion of alpha-keto acids to acyl-CoA and CO(2). It contains multiple copies of three enzymatic components: branched-chain alpha-keto acid decarboxylase (E1), lipoamide acyltransferase (E2) and lipoamide dehydrogenase (E3).</text>
</comment>
<dbReference type="Pfam" id="PF00676">
    <property type="entry name" value="E1_dh"/>
    <property type="match status" value="1"/>
</dbReference>
<name>A0A8E0IB79_LACPA</name>
<evidence type="ECO:0000256" key="5">
    <source>
        <dbReference type="SAM" id="MobiDB-lite"/>
    </source>
</evidence>
<comment type="catalytic activity">
    <reaction evidence="4">
        <text>N(6)-[(R)-lipoyl]-L-lysyl-[protein] + 3-methyl-2-oxobutanoate + H(+) = N(6)-[(R)-S(8)-2-methylpropanoyldihydrolipoyl]-L-lysyl-[protein] + CO2</text>
        <dbReference type="Rhea" id="RHEA:13457"/>
        <dbReference type="Rhea" id="RHEA-COMP:10474"/>
        <dbReference type="Rhea" id="RHEA-COMP:10497"/>
        <dbReference type="ChEBI" id="CHEBI:11851"/>
        <dbReference type="ChEBI" id="CHEBI:15378"/>
        <dbReference type="ChEBI" id="CHEBI:16526"/>
        <dbReference type="ChEBI" id="CHEBI:83099"/>
        <dbReference type="ChEBI" id="CHEBI:83142"/>
        <dbReference type="EC" id="1.2.4.4"/>
    </reaction>
</comment>
<dbReference type="Proteomes" id="UP000014257">
    <property type="component" value="Unassembled WGS sequence"/>
</dbReference>
<dbReference type="GO" id="GO:0009083">
    <property type="term" value="P:branched-chain amino acid catabolic process"/>
    <property type="evidence" value="ECO:0007669"/>
    <property type="project" value="TreeGrafter"/>
</dbReference>
<comment type="cofactor">
    <cofactor evidence="1 4">
        <name>thiamine diphosphate</name>
        <dbReference type="ChEBI" id="CHEBI:58937"/>
    </cofactor>
</comment>
<feature type="domain" description="Dehydrogenase E1 component" evidence="6">
    <location>
        <begin position="28"/>
        <end position="327"/>
    </location>
</feature>
<proteinExistence type="inferred from homology"/>
<evidence type="ECO:0000313" key="8">
    <source>
        <dbReference type="Proteomes" id="UP000014257"/>
    </source>
</evidence>
<dbReference type="InterPro" id="IPR050771">
    <property type="entry name" value="Alpha-ketoacid_DH_E1_comp"/>
</dbReference>
<comment type="similarity">
    <text evidence="4">Belongs to the BCKDHA family.</text>
</comment>
<dbReference type="InterPro" id="IPR029061">
    <property type="entry name" value="THDP-binding"/>
</dbReference>
<accession>A0A8E0IB79</accession>
<evidence type="ECO:0000256" key="2">
    <source>
        <dbReference type="ARBA" id="ARBA00023002"/>
    </source>
</evidence>
<keyword evidence="2 4" id="KW-0560">Oxidoreductase</keyword>
<organism evidence="7 8">
    <name type="scientific">Lacticaseibacillus paracasei subsp. paracasei Lpp22</name>
    <dbReference type="NCBI Taxonomy" id="1256221"/>
    <lineage>
        <taxon>Bacteria</taxon>
        <taxon>Bacillati</taxon>
        <taxon>Bacillota</taxon>
        <taxon>Bacilli</taxon>
        <taxon>Lactobacillales</taxon>
        <taxon>Lactobacillaceae</taxon>
        <taxon>Lacticaseibacillus</taxon>
    </lineage>
</organism>
<dbReference type="Gene3D" id="3.40.50.970">
    <property type="match status" value="1"/>
</dbReference>
<comment type="caution">
    <text evidence="7">The sequence shown here is derived from an EMBL/GenBank/DDBJ whole genome shotgun (WGS) entry which is preliminary data.</text>
</comment>
<evidence type="ECO:0000259" key="6">
    <source>
        <dbReference type="Pfam" id="PF00676"/>
    </source>
</evidence>
<gene>
    <name evidence="7" type="ORF">Lpp22_0862</name>
</gene>
<dbReference type="CDD" id="cd02000">
    <property type="entry name" value="TPP_E1_PDC_ADC_BCADC"/>
    <property type="match status" value="1"/>
</dbReference>
<dbReference type="PANTHER" id="PTHR43380:SF1">
    <property type="entry name" value="2-OXOISOVALERATE DEHYDROGENASE SUBUNIT ALPHA, MITOCHONDRIAL"/>
    <property type="match status" value="1"/>
</dbReference>
<dbReference type="SUPFAM" id="SSF52518">
    <property type="entry name" value="Thiamin diphosphate-binding fold (THDP-binding)"/>
    <property type="match status" value="1"/>
</dbReference>
<dbReference type="PANTHER" id="PTHR43380">
    <property type="entry name" value="2-OXOISOVALERATE DEHYDROGENASE SUBUNIT ALPHA, MITOCHONDRIAL"/>
    <property type="match status" value="1"/>
</dbReference>
<evidence type="ECO:0000313" key="7">
    <source>
        <dbReference type="EMBL" id="EPC30822.1"/>
    </source>
</evidence>
<evidence type="ECO:0000256" key="3">
    <source>
        <dbReference type="ARBA" id="ARBA00023052"/>
    </source>
</evidence>
<dbReference type="GO" id="GO:0003863">
    <property type="term" value="F:branched-chain 2-oxo acid dehydrogenase activity"/>
    <property type="evidence" value="ECO:0007669"/>
    <property type="project" value="UniProtKB-EC"/>
</dbReference>
<feature type="region of interest" description="Disordered" evidence="5">
    <location>
        <begin position="313"/>
        <end position="337"/>
    </location>
</feature>
<evidence type="ECO:0000256" key="1">
    <source>
        <dbReference type="ARBA" id="ARBA00001964"/>
    </source>
</evidence>
<sequence>MSLMQKMKTTGKLKTTGLSRETILDVYKAVMRGRRVDERLWQLTRIGKFSFNISGQGAEVGQAAMALAFDYDKDYFLPYYRHLTAVLMWGMTTKDIMLAGFGKEADPASHGRQMPSHYGSKAHNIVSHSSPVSTQYPISAGIAYGAQMRGEDYVTVVTTGDGSFSQGECAEAMNIAGVHKMPVVFVVENNGYAISVPDKEQYAVEKLADRGPAFGFKGVRVDGRDFAETYLAFKQAVTDAREGNGPTLIEIMVERLTSHSSDDDQRVYRSAEELAEIKENDPVKLFQQQLIDEGYLNEADIDRIEKELETEINQATDEAEAMPDPDPAKITDQLYAE</sequence>
<dbReference type="InterPro" id="IPR001017">
    <property type="entry name" value="DH_E1"/>
</dbReference>
<protein>
    <recommendedName>
        <fullName evidence="4">2-oxoisovalerate dehydrogenase subunit alpha</fullName>
        <ecNumber evidence="4">1.2.4.4</ecNumber>
    </recommendedName>
    <alternativeName>
        <fullName evidence="4">Branched-chain alpha-keto acid dehydrogenase E1 component alpha chain</fullName>
    </alternativeName>
</protein>